<feature type="transmembrane region" description="Helical" evidence="1">
    <location>
        <begin position="6"/>
        <end position="26"/>
    </location>
</feature>
<gene>
    <name evidence="2" type="ORF">WMO62_07820</name>
</gene>
<reference evidence="2 3" key="1">
    <citation type="submission" date="2024-03" db="EMBL/GenBank/DDBJ databases">
        <title>Human intestinal bacterial collection.</title>
        <authorList>
            <person name="Pauvert C."/>
            <person name="Hitch T.C.A."/>
            <person name="Clavel T."/>
        </authorList>
    </citation>
    <scope>NUCLEOTIDE SEQUENCE [LARGE SCALE GENOMIC DNA]</scope>
    <source>
        <strain evidence="2 3">CLA-AA-H78B</strain>
    </source>
</reference>
<keyword evidence="1" id="KW-0812">Transmembrane</keyword>
<evidence type="ECO:0000313" key="3">
    <source>
        <dbReference type="Proteomes" id="UP001470288"/>
    </source>
</evidence>
<keyword evidence="1" id="KW-0472">Membrane</keyword>
<name>A0ABV1I0N5_9FIRM</name>
<protein>
    <submittedName>
        <fullName evidence="2">Uncharacterized protein</fullName>
    </submittedName>
</protein>
<evidence type="ECO:0000313" key="2">
    <source>
        <dbReference type="EMBL" id="MEQ2578747.1"/>
    </source>
</evidence>
<feature type="transmembrane region" description="Helical" evidence="1">
    <location>
        <begin position="38"/>
        <end position="61"/>
    </location>
</feature>
<proteinExistence type="predicted"/>
<organism evidence="2 3">
    <name type="scientific">Hominiventricola aquisgranensis</name>
    <dbReference type="NCBI Taxonomy" id="3133164"/>
    <lineage>
        <taxon>Bacteria</taxon>
        <taxon>Bacillati</taxon>
        <taxon>Bacillota</taxon>
        <taxon>Clostridia</taxon>
        <taxon>Lachnospirales</taxon>
        <taxon>Lachnospiraceae</taxon>
        <taxon>Hominiventricola</taxon>
    </lineage>
</organism>
<feature type="transmembrane region" description="Helical" evidence="1">
    <location>
        <begin position="67"/>
        <end position="92"/>
    </location>
</feature>
<sequence length="480" mass="54579">MGKNRIAIVICYLLIVTGYFAGDWYLQQNGMEYLLKIKLVTGIFLWCLPVFLIGSFLWRAYQKKQAGLWFGLFLTYVIVMALVSVCAAFIQVAQMEDEYRMKDGYLRITESAAYGTPNEVYYAEPVYGIARRRFTWDTEHYAQSLSIIYDTEFVPMMDERKGQVYISEDYPDVKVQVWGVDRTADPELKENLSYLLTSSEIEKKGQAYFGDAVQLTKKQQTTAEQMNLEDNLSYEVTALTIPADQMDAAGAKIAAFIQEELKTSLFDHVQGSIFIVLKSSLSDPEGWSFNLPFSVHPSDSWVYGADVTAEVIQSRLHTELIQYQQSGSWVEEPDSSNHAYDDTVYSGGDDVEEAPEGQDQTEFYNQINDGYVAIYSEYMADADGARFQTTQDAKGNSRMLVYEDDDKVRFLVYDRVSKNEKCLLYVYHEADKASDGSYSLQEARILDMYAYVIDTGEVIDSGRQAWGDVGTSEYREATGE</sequence>
<dbReference type="RefSeq" id="WP_349144320.1">
    <property type="nucleotide sequence ID" value="NZ_JBBMFC010000011.1"/>
</dbReference>
<comment type="caution">
    <text evidence="2">The sequence shown here is derived from an EMBL/GenBank/DDBJ whole genome shotgun (WGS) entry which is preliminary data.</text>
</comment>
<keyword evidence="3" id="KW-1185">Reference proteome</keyword>
<keyword evidence="1" id="KW-1133">Transmembrane helix</keyword>
<dbReference type="Proteomes" id="UP001470288">
    <property type="component" value="Unassembled WGS sequence"/>
</dbReference>
<dbReference type="EMBL" id="JBBMFC010000011">
    <property type="protein sequence ID" value="MEQ2578747.1"/>
    <property type="molecule type" value="Genomic_DNA"/>
</dbReference>
<accession>A0ABV1I0N5</accession>
<evidence type="ECO:0000256" key="1">
    <source>
        <dbReference type="SAM" id="Phobius"/>
    </source>
</evidence>